<organism evidence="2 3">
    <name type="scientific">Polyplosphaeria fusca</name>
    <dbReference type="NCBI Taxonomy" id="682080"/>
    <lineage>
        <taxon>Eukaryota</taxon>
        <taxon>Fungi</taxon>
        <taxon>Dikarya</taxon>
        <taxon>Ascomycota</taxon>
        <taxon>Pezizomycotina</taxon>
        <taxon>Dothideomycetes</taxon>
        <taxon>Pleosporomycetidae</taxon>
        <taxon>Pleosporales</taxon>
        <taxon>Tetraplosphaeriaceae</taxon>
        <taxon>Polyplosphaeria</taxon>
    </lineage>
</organism>
<evidence type="ECO:0000313" key="3">
    <source>
        <dbReference type="Proteomes" id="UP000799444"/>
    </source>
</evidence>
<evidence type="ECO:0000313" key="2">
    <source>
        <dbReference type="EMBL" id="KAF2740254.1"/>
    </source>
</evidence>
<evidence type="ECO:0000256" key="1">
    <source>
        <dbReference type="SAM" id="MobiDB-lite"/>
    </source>
</evidence>
<keyword evidence="3" id="KW-1185">Reference proteome</keyword>
<dbReference type="Proteomes" id="UP000799444">
    <property type="component" value="Unassembled WGS sequence"/>
</dbReference>
<proteinExistence type="predicted"/>
<name>A0A9P4RBJ7_9PLEO</name>
<protein>
    <submittedName>
        <fullName evidence="2">Uncharacterized protein</fullName>
    </submittedName>
</protein>
<gene>
    <name evidence="2" type="ORF">EJ04DRAFT_239295</name>
</gene>
<dbReference type="EMBL" id="ML996101">
    <property type="protein sequence ID" value="KAF2740254.1"/>
    <property type="molecule type" value="Genomic_DNA"/>
</dbReference>
<feature type="region of interest" description="Disordered" evidence="1">
    <location>
        <begin position="109"/>
        <end position="132"/>
    </location>
</feature>
<accession>A0A9P4RBJ7</accession>
<dbReference type="AlphaFoldDB" id="A0A9P4RBJ7"/>
<reference evidence="2" key="1">
    <citation type="journal article" date="2020" name="Stud. Mycol.">
        <title>101 Dothideomycetes genomes: a test case for predicting lifestyles and emergence of pathogens.</title>
        <authorList>
            <person name="Haridas S."/>
            <person name="Albert R."/>
            <person name="Binder M."/>
            <person name="Bloem J."/>
            <person name="Labutti K."/>
            <person name="Salamov A."/>
            <person name="Andreopoulos B."/>
            <person name="Baker S."/>
            <person name="Barry K."/>
            <person name="Bills G."/>
            <person name="Bluhm B."/>
            <person name="Cannon C."/>
            <person name="Castanera R."/>
            <person name="Culley D."/>
            <person name="Daum C."/>
            <person name="Ezra D."/>
            <person name="Gonzalez J."/>
            <person name="Henrissat B."/>
            <person name="Kuo A."/>
            <person name="Liang C."/>
            <person name="Lipzen A."/>
            <person name="Lutzoni F."/>
            <person name="Magnuson J."/>
            <person name="Mondo S."/>
            <person name="Nolan M."/>
            <person name="Ohm R."/>
            <person name="Pangilinan J."/>
            <person name="Park H.-J."/>
            <person name="Ramirez L."/>
            <person name="Alfaro M."/>
            <person name="Sun H."/>
            <person name="Tritt A."/>
            <person name="Yoshinaga Y."/>
            <person name="Zwiers L.-H."/>
            <person name="Turgeon B."/>
            <person name="Goodwin S."/>
            <person name="Spatafora J."/>
            <person name="Crous P."/>
            <person name="Grigoriev I."/>
        </authorList>
    </citation>
    <scope>NUCLEOTIDE SEQUENCE</scope>
    <source>
        <strain evidence="2">CBS 125425</strain>
    </source>
</reference>
<sequence>MTWDLFCRCQAFGAEPSFESGTLYKDRETVLFAASPSYQSRSNALCLAFFVILIYKQDIPAAVDAHCAKLTSIPSLVSPHSHAWCSHRHQNAPTAPARHFTVAVRSNHETRPTQLLPAPPAPSGGAWKPESDRYENLPRQANLNKPLGMFVQSPSILLSILTIARFT</sequence>
<comment type="caution">
    <text evidence="2">The sequence shown here is derived from an EMBL/GenBank/DDBJ whole genome shotgun (WGS) entry which is preliminary data.</text>
</comment>